<dbReference type="InParanoid" id="A0A165KQW8"/>
<name>A0A165KQW8_EXIGL</name>
<keyword evidence="2" id="KW-1185">Reference proteome</keyword>
<evidence type="ECO:0000313" key="2">
    <source>
        <dbReference type="Proteomes" id="UP000077266"/>
    </source>
</evidence>
<evidence type="ECO:0000313" key="1">
    <source>
        <dbReference type="EMBL" id="KZV96712.1"/>
    </source>
</evidence>
<sequence>MAITRHWRLNYSVSPRARARGCAHHRLCVPAQPRALSDASYRPSQPGVIQDVQRRTCLRHWQARSACPSDGAVTYHPVLARHIPWIARRYLTVDFLQTPNPRSVSLALEYDQPHQSSAGAPASARHLQARSRQPNLRLPWCSTFRTALAEHEPERARPCIARTTSRPTTVATCVDTCTT</sequence>
<dbReference type="Proteomes" id="UP000077266">
    <property type="component" value="Unassembled WGS sequence"/>
</dbReference>
<reference evidence="1 2" key="1">
    <citation type="journal article" date="2016" name="Mol. Biol. Evol.">
        <title>Comparative Genomics of Early-Diverging Mushroom-Forming Fungi Provides Insights into the Origins of Lignocellulose Decay Capabilities.</title>
        <authorList>
            <person name="Nagy L.G."/>
            <person name="Riley R."/>
            <person name="Tritt A."/>
            <person name="Adam C."/>
            <person name="Daum C."/>
            <person name="Floudas D."/>
            <person name="Sun H."/>
            <person name="Yadav J.S."/>
            <person name="Pangilinan J."/>
            <person name="Larsson K.H."/>
            <person name="Matsuura K."/>
            <person name="Barry K."/>
            <person name="Labutti K."/>
            <person name="Kuo R."/>
            <person name="Ohm R.A."/>
            <person name="Bhattacharya S.S."/>
            <person name="Shirouzu T."/>
            <person name="Yoshinaga Y."/>
            <person name="Martin F.M."/>
            <person name="Grigoriev I.V."/>
            <person name="Hibbett D.S."/>
        </authorList>
    </citation>
    <scope>NUCLEOTIDE SEQUENCE [LARGE SCALE GENOMIC DNA]</scope>
    <source>
        <strain evidence="1 2">HHB12029</strain>
    </source>
</reference>
<accession>A0A165KQW8</accession>
<protein>
    <submittedName>
        <fullName evidence="1">Uncharacterized protein</fullName>
    </submittedName>
</protein>
<organism evidence="1 2">
    <name type="scientific">Exidia glandulosa HHB12029</name>
    <dbReference type="NCBI Taxonomy" id="1314781"/>
    <lineage>
        <taxon>Eukaryota</taxon>
        <taxon>Fungi</taxon>
        <taxon>Dikarya</taxon>
        <taxon>Basidiomycota</taxon>
        <taxon>Agaricomycotina</taxon>
        <taxon>Agaricomycetes</taxon>
        <taxon>Auriculariales</taxon>
        <taxon>Exidiaceae</taxon>
        <taxon>Exidia</taxon>
    </lineage>
</organism>
<proteinExistence type="predicted"/>
<dbReference type="AlphaFoldDB" id="A0A165KQW8"/>
<gene>
    <name evidence="1" type="ORF">EXIGLDRAFT_408083</name>
</gene>
<dbReference type="EMBL" id="KV425939">
    <property type="protein sequence ID" value="KZV96712.1"/>
    <property type="molecule type" value="Genomic_DNA"/>
</dbReference>